<dbReference type="InterPro" id="IPR013103">
    <property type="entry name" value="RVT_2"/>
</dbReference>
<protein>
    <submittedName>
        <fullName evidence="3">Retrovirus-related pol polyprotein from transposon TNT 1-94</fullName>
    </submittedName>
</protein>
<reference evidence="3" key="2">
    <citation type="submission" date="2022-01" db="EMBL/GenBank/DDBJ databases">
        <authorList>
            <person name="Yamashiro T."/>
            <person name="Shiraishi A."/>
            <person name="Satake H."/>
            <person name="Nakayama K."/>
        </authorList>
    </citation>
    <scope>NUCLEOTIDE SEQUENCE</scope>
</reference>
<evidence type="ECO:0000259" key="2">
    <source>
        <dbReference type="Pfam" id="PF07727"/>
    </source>
</evidence>
<name>A0ABQ4ZBW2_9ASTR</name>
<evidence type="ECO:0000256" key="1">
    <source>
        <dbReference type="SAM" id="MobiDB-lite"/>
    </source>
</evidence>
<organism evidence="3 4">
    <name type="scientific">Tanacetum coccineum</name>
    <dbReference type="NCBI Taxonomy" id="301880"/>
    <lineage>
        <taxon>Eukaryota</taxon>
        <taxon>Viridiplantae</taxon>
        <taxon>Streptophyta</taxon>
        <taxon>Embryophyta</taxon>
        <taxon>Tracheophyta</taxon>
        <taxon>Spermatophyta</taxon>
        <taxon>Magnoliopsida</taxon>
        <taxon>eudicotyledons</taxon>
        <taxon>Gunneridae</taxon>
        <taxon>Pentapetalae</taxon>
        <taxon>asterids</taxon>
        <taxon>campanulids</taxon>
        <taxon>Asterales</taxon>
        <taxon>Asteraceae</taxon>
        <taxon>Asteroideae</taxon>
        <taxon>Anthemideae</taxon>
        <taxon>Anthemidinae</taxon>
        <taxon>Tanacetum</taxon>
    </lineage>
</organism>
<gene>
    <name evidence="3" type="ORF">Tco_0769108</name>
</gene>
<dbReference type="Pfam" id="PF07727">
    <property type="entry name" value="RVT_2"/>
    <property type="match status" value="1"/>
</dbReference>
<dbReference type="EMBL" id="BQNB010011126">
    <property type="protein sequence ID" value="GJS86472.1"/>
    <property type="molecule type" value="Genomic_DNA"/>
</dbReference>
<sequence length="370" mass="41109">MFKLDIEPISHRLKNNRDAHEELLVYVSQTCPNSPKPSEKLVAVTPMNKDKRVRFAEPVTSSSNIPKQTDSIKTKDSNKPLSTSTGVKPTTSASGSKPSGNTKNNRIMRPPSRNFTIIGNRFPLTRITSNKIVLPKEITIAPVVTPTSGILVYNKRPKATRSVVALCYPSNDGEDLVIAPEPVVSTGTPSSTIIDQDAPSSSTSQTTQEIPPEVIPLGVEEADHDIEVAHMDNNPFVEFLVLEPSFEESSTQLKLDELGGVSKNKARLVARGYRQEEGIEFKEYFTPVARLEGIRIFIAFASHMNMVIYQMYVKTAFLNGIMREEVYVSQPDGFVDPENPNHVYKLKKALYGLKQAPRAWYDLLSSFLLS</sequence>
<feature type="compositionally biased region" description="Polar residues" evidence="1">
    <location>
        <begin position="59"/>
        <end position="69"/>
    </location>
</feature>
<reference evidence="3" key="1">
    <citation type="journal article" date="2022" name="Int. J. Mol. Sci.">
        <title>Draft Genome of Tanacetum Coccineum: Genomic Comparison of Closely Related Tanacetum-Family Plants.</title>
        <authorList>
            <person name="Yamashiro T."/>
            <person name="Shiraishi A."/>
            <person name="Nakayama K."/>
            <person name="Satake H."/>
        </authorList>
    </citation>
    <scope>NUCLEOTIDE SEQUENCE</scope>
</reference>
<feature type="region of interest" description="Disordered" evidence="1">
    <location>
        <begin position="33"/>
        <end position="114"/>
    </location>
</feature>
<keyword evidence="4" id="KW-1185">Reference proteome</keyword>
<evidence type="ECO:0000313" key="3">
    <source>
        <dbReference type="EMBL" id="GJS86472.1"/>
    </source>
</evidence>
<accession>A0ABQ4ZBW2</accession>
<feature type="domain" description="Reverse transcriptase Ty1/copia-type" evidence="2">
    <location>
        <begin position="254"/>
        <end position="368"/>
    </location>
</feature>
<proteinExistence type="predicted"/>
<dbReference type="Proteomes" id="UP001151760">
    <property type="component" value="Unassembled WGS sequence"/>
</dbReference>
<feature type="compositionally biased region" description="Polar residues" evidence="1">
    <location>
        <begin position="79"/>
        <end position="105"/>
    </location>
</feature>
<feature type="region of interest" description="Disordered" evidence="1">
    <location>
        <begin position="187"/>
        <end position="209"/>
    </location>
</feature>
<comment type="caution">
    <text evidence="3">The sequence shown here is derived from an EMBL/GenBank/DDBJ whole genome shotgun (WGS) entry which is preliminary data.</text>
</comment>
<evidence type="ECO:0000313" key="4">
    <source>
        <dbReference type="Proteomes" id="UP001151760"/>
    </source>
</evidence>